<keyword evidence="3" id="KW-1185">Reference proteome</keyword>
<evidence type="ECO:0000313" key="3">
    <source>
        <dbReference type="Proteomes" id="UP001634394"/>
    </source>
</evidence>
<reference evidence="2 3" key="1">
    <citation type="submission" date="2024-11" db="EMBL/GenBank/DDBJ databases">
        <title>Chromosome-level genome assembly of the freshwater bivalve Anodonta woodiana.</title>
        <authorList>
            <person name="Chen X."/>
        </authorList>
    </citation>
    <scope>NUCLEOTIDE SEQUENCE [LARGE SCALE GENOMIC DNA]</scope>
    <source>
        <strain evidence="2">MN2024</strain>
        <tissue evidence="2">Gills</tissue>
    </source>
</reference>
<protein>
    <recommendedName>
        <fullName evidence="4">DUF885 domain-containing protein</fullName>
    </recommendedName>
</protein>
<evidence type="ECO:0000256" key="1">
    <source>
        <dbReference type="SAM" id="Phobius"/>
    </source>
</evidence>
<keyword evidence="1" id="KW-1133">Transmembrane helix</keyword>
<keyword evidence="1" id="KW-0472">Membrane</keyword>
<proteinExistence type="predicted"/>
<dbReference type="Pfam" id="PF05960">
    <property type="entry name" value="DUF885"/>
    <property type="match status" value="1"/>
</dbReference>
<name>A0ABD3UD90_SINWO</name>
<comment type="caution">
    <text evidence="2">The sequence shown here is derived from an EMBL/GenBank/DDBJ whole genome shotgun (WGS) entry which is preliminary data.</text>
</comment>
<gene>
    <name evidence="2" type="ORF">ACJMK2_017412</name>
</gene>
<dbReference type="PANTHER" id="PTHR33361">
    <property type="entry name" value="GLR0591 PROTEIN"/>
    <property type="match status" value="1"/>
</dbReference>
<dbReference type="InterPro" id="IPR010281">
    <property type="entry name" value="DUF885"/>
</dbReference>
<evidence type="ECO:0008006" key="4">
    <source>
        <dbReference type="Google" id="ProtNLM"/>
    </source>
</evidence>
<keyword evidence="1" id="KW-0812">Transmembrane</keyword>
<dbReference type="Proteomes" id="UP001634394">
    <property type="component" value="Unassembled WGS sequence"/>
</dbReference>
<sequence>MHVQAVSDELTIYGVKRQMTCYCSLLLKIKITFIGLLTVMVILLLFYPSTSEDGFHYPDFHVSFGTNGTAPMTDLKISVYNYTEKIKKDANRQMDKITSDYFNWRLETEPEWSTTLGVHRYNDKLESWNYRDFETRKNKAQRFLEQLLSIKKEDLDKTHSVSYDILKDVLTTYIDGYRWWKFHPLNPFNFLEGFLTNPKELVDVTPFETHADYLNFIVRIEKMPRQYDEMMETARLAIKYNHTLNNVSVNRIPRQIDELTANKSSFPFIEPFLQDKAAFVLGNTLQHMTERMKTAIKKFILKLKAVKLFIKNLYMPHTRKSWGIHGWKNGKQNYIHILRWHTSLTNITPEEVHQKGLDEVDRIYQDILKVMSRLGIQGTVQDFFTVLKKNSSFLIMEPEGALQRFREIIFDRILPELPKYFKNIPNLPIVVKNTPQDGIGGEYKHGSEDGARPGIFYVNIRRPENNPTYSMAALTIHETVPGHHLAESYSLVSDLPPFRKYMNWRVISAPFYFPFYNSYLEGWALYAEYLGEEMGLYRDDFELMGRYIEEMFRACRLVVDTGLHYFGWDRQRAIEYLLNYTSYTVEGSMIEIDRYITWPGQACGYKIGELKIKELRKKAEQELGHLFDLSEFHYTILSNGPMPFYTLENVINIWISEVISRKL</sequence>
<evidence type="ECO:0000313" key="2">
    <source>
        <dbReference type="EMBL" id="KAL3846418.1"/>
    </source>
</evidence>
<dbReference type="AlphaFoldDB" id="A0ABD3UD90"/>
<accession>A0ABD3UD90</accession>
<dbReference type="EMBL" id="JBJQND010000016">
    <property type="protein sequence ID" value="KAL3846418.1"/>
    <property type="molecule type" value="Genomic_DNA"/>
</dbReference>
<organism evidence="2 3">
    <name type="scientific">Sinanodonta woodiana</name>
    <name type="common">Chinese pond mussel</name>
    <name type="synonym">Anodonta woodiana</name>
    <dbReference type="NCBI Taxonomy" id="1069815"/>
    <lineage>
        <taxon>Eukaryota</taxon>
        <taxon>Metazoa</taxon>
        <taxon>Spiralia</taxon>
        <taxon>Lophotrochozoa</taxon>
        <taxon>Mollusca</taxon>
        <taxon>Bivalvia</taxon>
        <taxon>Autobranchia</taxon>
        <taxon>Heteroconchia</taxon>
        <taxon>Palaeoheterodonta</taxon>
        <taxon>Unionida</taxon>
        <taxon>Unionoidea</taxon>
        <taxon>Unionidae</taxon>
        <taxon>Unioninae</taxon>
        <taxon>Sinanodonta</taxon>
    </lineage>
</organism>
<dbReference type="PANTHER" id="PTHR33361:SF2">
    <property type="entry name" value="DUF885 DOMAIN-CONTAINING PROTEIN"/>
    <property type="match status" value="1"/>
</dbReference>
<feature type="transmembrane region" description="Helical" evidence="1">
    <location>
        <begin position="25"/>
        <end position="47"/>
    </location>
</feature>